<protein>
    <submittedName>
        <fullName evidence="5">Amidase signature enzyme</fullName>
    </submittedName>
</protein>
<dbReference type="Proteomes" id="UP000800041">
    <property type="component" value="Unassembled WGS sequence"/>
</dbReference>
<accession>A0A6G1H9V6</accession>
<evidence type="ECO:0000313" key="6">
    <source>
        <dbReference type="Proteomes" id="UP000800041"/>
    </source>
</evidence>
<sequence>MGALYWVRTSLVTTFAAVSVLIRGSSTASVCTTGFTVSLNDIYYYVPPIPVSTIPSRRGSNGFTPITVVSVTGSSFSSSDLAATVSNFTATDDVYQEAFASEIHVQHPSGNGHRRYNRPSWIGNASVTHSWPSDWDSAGIPNGPYFLSASGDVHEAYRLYSDVQGAFSETVIASRSGVFSVLPANLPGQSLGVAVPSRLYYTPTAEKPLAGVRLGVKDIYDVAGLRTSCGNRAWYHLYPPAEHTALAAQNLVDAGAIIVGKMKTSQFANGETATADWVDYHSPFNPRGDGYQDPSSSSSGPGAGEGAYPWLDITLGSDTGGSVRNPSQVQGIYGNRPTHGLVSLAEYVMPLSPVLDTPGLLTRDPVLWSTAAKALYGTNITFSTSYPRSIKTVGFPTTPTKPGDDLLLGFLAAVTSFLSAEAKPFNLSTHWTATKPASAPQNLAEFLNITYPILITKQQIPLVRDPFYRDYAAVHSGRLPFVDPVPLVRWGYGENATATVEEAVANKTVFMEWVASEVLVADSQTCSDSLLLYVGSQATVRYRNRYLPAPSPPFGFGTSQVSIFAEVPDMVVPIGQAEYYSTITSHAEYLPVTVDFVAAKGCDGMIFSLVEELFTAGIVSISEAGGSNVDGGDILFRRW</sequence>
<dbReference type="Gene3D" id="3.90.1300.10">
    <property type="entry name" value="Amidase signature (AS) domain"/>
    <property type="match status" value="1"/>
</dbReference>
<keyword evidence="2" id="KW-0732">Signal</keyword>
<evidence type="ECO:0000313" key="5">
    <source>
        <dbReference type="EMBL" id="KAF1989847.1"/>
    </source>
</evidence>
<dbReference type="InterPro" id="IPR058329">
    <property type="entry name" value="Arp1_N"/>
</dbReference>
<evidence type="ECO:0000259" key="4">
    <source>
        <dbReference type="Pfam" id="PF26053"/>
    </source>
</evidence>
<dbReference type="OrthoDB" id="5423360at2759"/>
<dbReference type="EMBL" id="ML977144">
    <property type="protein sequence ID" value="KAF1989847.1"/>
    <property type="molecule type" value="Genomic_DNA"/>
</dbReference>
<reference evidence="5" key="1">
    <citation type="journal article" date="2020" name="Stud. Mycol.">
        <title>101 Dothideomycetes genomes: a test case for predicting lifestyles and emergence of pathogens.</title>
        <authorList>
            <person name="Haridas S."/>
            <person name="Albert R."/>
            <person name="Binder M."/>
            <person name="Bloem J."/>
            <person name="Labutti K."/>
            <person name="Salamov A."/>
            <person name="Andreopoulos B."/>
            <person name="Baker S."/>
            <person name="Barry K."/>
            <person name="Bills G."/>
            <person name="Bluhm B."/>
            <person name="Cannon C."/>
            <person name="Castanera R."/>
            <person name="Culley D."/>
            <person name="Daum C."/>
            <person name="Ezra D."/>
            <person name="Gonzalez J."/>
            <person name="Henrissat B."/>
            <person name="Kuo A."/>
            <person name="Liang C."/>
            <person name="Lipzen A."/>
            <person name="Lutzoni F."/>
            <person name="Magnuson J."/>
            <person name="Mondo S."/>
            <person name="Nolan M."/>
            <person name="Ohm R."/>
            <person name="Pangilinan J."/>
            <person name="Park H.-J."/>
            <person name="Ramirez L."/>
            <person name="Alfaro M."/>
            <person name="Sun H."/>
            <person name="Tritt A."/>
            <person name="Yoshinaga Y."/>
            <person name="Zwiers L.-H."/>
            <person name="Turgeon B."/>
            <person name="Goodwin S."/>
            <person name="Spatafora J."/>
            <person name="Crous P."/>
            <person name="Grigoriev I."/>
        </authorList>
    </citation>
    <scope>NUCLEOTIDE SEQUENCE</scope>
    <source>
        <strain evidence="5">CBS 113979</strain>
    </source>
</reference>
<keyword evidence="6" id="KW-1185">Reference proteome</keyword>
<feature type="domain" description="Scytalone dehydratase-like protein Arp1 N-terminal" evidence="4">
    <location>
        <begin position="58"/>
        <end position="160"/>
    </location>
</feature>
<dbReference type="InterPro" id="IPR023631">
    <property type="entry name" value="Amidase_dom"/>
</dbReference>
<feature type="chain" id="PRO_5026071362" evidence="2">
    <location>
        <begin position="28"/>
        <end position="639"/>
    </location>
</feature>
<proteinExistence type="predicted"/>
<feature type="region of interest" description="Disordered" evidence="1">
    <location>
        <begin position="284"/>
        <end position="303"/>
    </location>
</feature>
<dbReference type="Pfam" id="PF01425">
    <property type="entry name" value="Amidase"/>
    <property type="match status" value="1"/>
</dbReference>
<dbReference type="AlphaFoldDB" id="A0A6G1H9V6"/>
<feature type="signal peptide" evidence="2">
    <location>
        <begin position="1"/>
        <end position="27"/>
    </location>
</feature>
<gene>
    <name evidence="5" type="ORF">K402DRAFT_418549</name>
</gene>
<dbReference type="PANTHER" id="PTHR46310">
    <property type="entry name" value="AMIDASE 1"/>
    <property type="match status" value="1"/>
</dbReference>
<dbReference type="PANTHER" id="PTHR46310:SF7">
    <property type="entry name" value="AMIDASE 1"/>
    <property type="match status" value="1"/>
</dbReference>
<evidence type="ECO:0000259" key="3">
    <source>
        <dbReference type="Pfam" id="PF01425"/>
    </source>
</evidence>
<feature type="compositionally biased region" description="Low complexity" evidence="1">
    <location>
        <begin position="288"/>
        <end position="300"/>
    </location>
</feature>
<feature type="domain" description="Amidase" evidence="3">
    <location>
        <begin position="205"/>
        <end position="364"/>
    </location>
</feature>
<evidence type="ECO:0000256" key="1">
    <source>
        <dbReference type="SAM" id="MobiDB-lite"/>
    </source>
</evidence>
<name>A0A6G1H9V6_9PEZI</name>
<dbReference type="Pfam" id="PF26053">
    <property type="entry name" value="DUF8016"/>
    <property type="match status" value="1"/>
</dbReference>
<dbReference type="SUPFAM" id="SSF75304">
    <property type="entry name" value="Amidase signature (AS) enzymes"/>
    <property type="match status" value="1"/>
</dbReference>
<organism evidence="5 6">
    <name type="scientific">Aulographum hederae CBS 113979</name>
    <dbReference type="NCBI Taxonomy" id="1176131"/>
    <lineage>
        <taxon>Eukaryota</taxon>
        <taxon>Fungi</taxon>
        <taxon>Dikarya</taxon>
        <taxon>Ascomycota</taxon>
        <taxon>Pezizomycotina</taxon>
        <taxon>Dothideomycetes</taxon>
        <taxon>Pleosporomycetidae</taxon>
        <taxon>Aulographales</taxon>
        <taxon>Aulographaceae</taxon>
    </lineage>
</organism>
<evidence type="ECO:0000256" key="2">
    <source>
        <dbReference type="SAM" id="SignalP"/>
    </source>
</evidence>
<dbReference type="InterPro" id="IPR036928">
    <property type="entry name" value="AS_sf"/>
</dbReference>